<dbReference type="Pfam" id="PF06764">
    <property type="entry name" value="DUF1223"/>
    <property type="match status" value="1"/>
</dbReference>
<protein>
    <submittedName>
        <fullName evidence="1">DUF1223 domain-containing protein</fullName>
    </submittedName>
</protein>
<dbReference type="InterPro" id="IPR010634">
    <property type="entry name" value="DUF1223"/>
</dbReference>
<organism evidence="1 2">
    <name type="scientific">Sapientia aquatica</name>
    <dbReference type="NCBI Taxonomy" id="1549640"/>
    <lineage>
        <taxon>Bacteria</taxon>
        <taxon>Pseudomonadati</taxon>
        <taxon>Pseudomonadota</taxon>
        <taxon>Betaproteobacteria</taxon>
        <taxon>Burkholderiales</taxon>
        <taxon>Oxalobacteraceae</taxon>
        <taxon>Sapientia</taxon>
    </lineage>
</organism>
<reference evidence="1 2" key="1">
    <citation type="submission" date="2019-03" db="EMBL/GenBank/DDBJ databases">
        <title>Sapientia aquatica gen. nov., sp. nov., isolated from a crater lake.</title>
        <authorList>
            <person name="Felfoldi T."/>
            <person name="Szabo A."/>
            <person name="Toth E."/>
            <person name="Schumann P."/>
            <person name="Keki Z."/>
            <person name="Marialigeti K."/>
            <person name="Mathe I."/>
        </authorList>
    </citation>
    <scope>NUCLEOTIDE SEQUENCE [LARGE SCALE GENOMIC DNA]</scope>
    <source>
        <strain evidence="1 2">SA-152</strain>
    </source>
</reference>
<dbReference type="PANTHER" id="PTHR36057:SF1">
    <property type="entry name" value="LIPOPROTEIN LIPID ATTACHMENT SITE-LIKE PROTEIN, PUTATIVE (DUF1223)-RELATED"/>
    <property type="match status" value="1"/>
</dbReference>
<dbReference type="AlphaFoldDB" id="A0A4R5W5M2"/>
<dbReference type="EMBL" id="SMYL01000001">
    <property type="protein sequence ID" value="TDK68349.1"/>
    <property type="molecule type" value="Genomic_DNA"/>
</dbReference>
<accession>A0A4R5W5M2</accession>
<dbReference type="InterPro" id="IPR036249">
    <property type="entry name" value="Thioredoxin-like_sf"/>
</dbReference>
<dbReference type="InterPro" id="IPR013783">
    <property type="entry name" value="Ig-like_fold"/>
</dbReference>
<evidence type="ECO:0000313" key="1">
    <source>
        <dbReference type="EMBL" id="TDK68349.1"/>
    </source>
</evidence>
<evidence type="ECO:0000313" key="2">
    <source>
        <dbReference type="Proteomes" id="UP000294829"/>
    </source>
</evidence>
<proteinExistence type="predicted"/>
<gene>
    <name evidence="1" type="ORF">E2I14_02060</name>
</gene>
<comment type="caution">
    <text evidence="1">The sequence shown here is derived from an EMBL/GenBank/DDBJ whole genome shotgun (WGS) entry which is preliminary data.</text>
</comment>
<dbReference type="Gene3D" id="2.60.40.10">
    <property type="entry name" value="Immunoglobulins"/>
    <property type="match status" value="1"/>
</dbReference>
<keyword evidence="2" id="KW-1185">Reference proteome</keyword>
<sequence length="271" mass="29346">MYLKTNFTHVEVTIMKHRPIIAAMLSALFFAQLIPYSAWAGEMCSKSSPTHSAALLELYSSEGCSSCPPADKLLSQLATGSDANLLVPLALHVDYWDYLGWQDRFASSQFTARQRTLSAAAHSNTIYTPEFFLNGQEFRGSMSELRDAVARINQQPAKASIKLNQEPILADKLPLTVTANSSQAGTVYVALTEQGLVSKVKAGENGGATLHHDAVARDWLAAFSFPANKSMTSKVTLTIPTDAVVANLTVVGFIQDQSGTVLQSIRLPVCH</sequence>
<name>A0A4R5W5M2_9BURK</name>
<dbReference type="SUPFAM" id="SSF52833">
    <property type="entry name" value="Thioredoxin-like"/>
    <property type="match status" value="1"/>
</dbReference>
<dbReference type="OrthoDB" id="9808254at2"/>
<dbReference type="Proteomes" id="UP000294829">
    <property type="component" value="Unassembled WGS sequence"/>
</dbReference>
<dbReference type="PANTHER" id="PTHR36057">
    <property type="match status" value="1"/>
</dbReference>